<dbReference type="PANTHER" id="PTHR30041:SF8">
    <property type="entry name" value="PROTEIN YFFB"/>
    <property type="match status" value="1"/>
</dbReference>
<dbReference type="OrthoDB" id="9803749at2"/>
<reference evidence="3 4" key="1">
    <citation type="journal article" date="2017" name="Int. J. Syst. Evol. Microbiol.">
        <title>Rhodosalinus sediminis gen. nov., sp. nov., isolated from marine saltern.</title>
        <authorList>
            <person name="Guo L.Y."/>
            <person name="Ling S.K."/>
            <person name="Li C.M."/>
            <person name="Chen G.J."/>
            <person name="Du Z.J."/>
        </authorList>
    </citation>
    <scope>NUCLEOTIDE SEQUENCE [LARGE SCALE GENOMIC DNA]</scope>
    <source>
        <strain evidence="3 4">WDN1C137</strain>
    </source>
</reference>
<dbReference type="PROSITE" id="PS51353">
    <property type="entry name" value="ARSC"/>
    <property type="match status" value="1"/>
</dbReference>
<evidence type="ECO:0000313" key="3">
    <source>
        <dbReference type="EMBL" id="REC58422.1"/>
    </source>
</evidence>
<dbReference type="InterPro" id="IPR006660">
    <property type="entry name" value="Arsenate_reductase-like"/>
</dbReference>
<sequence length="104" mass="11785">MIIYGLTTCDTCRTASKTLDGMRFVDIRAEGFPEGLLERAAETFGAALVNRRSRTWRDLPEEERALSVVELVRRHPTVMKRPLIETEAGLHLGWTSEVRRALEG</sequence>
<comment type="similarity">
    <text evidence="1 2">Belongs to the ArsC family.</text>
</comment>
<evidence type="ECO:0000256" key="1">
    <source>
        <dbReference type="ARBA" id="ARBA00007198"/>
    </source>
</evidence>
<accession>A0A3D9BYE7</accession>
<keyword evidence="4" id="KW-1185">Reference proteome</keyword>
<organism evidence="3 4">
    <name type="scientific">Rhodosalinus sediminis</name>
    <dbReference type="NCBI Taxonomy" id="1940533"/>
    <lineage>
        <taxon>Bacteria</taxon>
        <taxon>Pseudomonadati</taxon>
        <taxon>Pseudomonadota</taxon>
        <taxon>Alphaproteobacteria</taxon>
        <taxon>Rhodobacterales</taxon>
        <taxon>Paracoccaceae</taxon>
        <taxon>Rhodosalinus</taxon>
    </lineage>
</organism>
<gene>
    <name evidence="3" type="ORF">DRV84_02325</name>
</gene>
<dbReference type="InterPro" id="IPR036249">
    <property type="entry name" value="Thioredoxin-like_sf"/>
</dbReference>
<comment type="caution">
    <text evidence="3">The sequence shown here is derived from an EMBL/GenBank/DDBJ whole genome shotgun (WGS) entry which is preliminary data.</text>
</comment>
<dbReference type="EMBL" id="QOHR01000002">
    <property type="protein sequence ID" value="REC58422.1"/>
    <property type="molecule type" value="Genomic_DNA"/>
</dbReference>
<evidence type="ECO:0000256" key="2">
    <source>
        <dbReference type="PROSITE-ProRule" id="PRU01282"/>
    </source>
</evidence>
<name>A0A3D9BYE7_9RHOB</name>
<proteinExistence type="inferred from homology"/>
<dbReference type="RefSeq" id="WP_115978237.1">
    <property type="nucleotide sequence ID" value="NZ_QOHR01000002.1"/>
</dbReference>
<dbReference type="Pfam" id="PF03960">
    <property type="entry name" value="ArsC"/>
    <property type="match status" value="1"/>
</dbReference>
<dbReference type="PANTHER" id="PTHR30041">
    <property type="entry name" value="ARSENATE REDUCTASE"/>
    <property type="match status" value="1"/>
</dbReference>
<protein>
    <submittedName>
        <fullName evidence="3">Arsenate reductase</fullName>
    </submittedName>
</protein>
<dbReference type="Proteomes" id="UP000257131">
    <property type="component" value="Unassembled WGS sequence"/>
</dbReference>
<dbReference type="AlphaFoldDB" id="A0A3D9BYE7"/>
<dbReference type="SUPFAM" id="SSF52833">
    <property type="entry name" value="Thioredoxin-like"/>
    <property type="match status" value="1"/>
</dbReference>
<dbReference type="Gene3D" id="3.40.30.10">
    <property type="entry name" value="Glutaredoxin"/>
    <property type="match status" value="1"/>
</dbReference>
<evidence type="ECO:0000313" key="4">
    <source>
        <dbReference type="Proteomes" id="UP000257131"/>
    </source>
</evidence>